<reference evidence="1 2" key="2">
    <citation type="journal article" date="2022" name="Mol. Ecol. Resour.">
        <title>The genomes of chicory, endive, great burdock and yacon provide insights into Asteraceae paleo-polyploidization history and plant inulin production.</title>
        <authorList>
            <person name="Fan W."/>
            <person name="Wang S."/>
            <person name="Wang H."/>
            <person name="Wang A."/>
            <person name="Jiang F."/>
            <person name="Liu H."/>
            <person name="Zhao H."/>
            <person name="Xu D."/>
            <person name="Zhang Y."/>
        </authorList>
    </citation>
    <scope>NUCLEOTIDE SEQUENCE [LARGE SCALE GENOMIC DNA]</scope>
    <source>
        <strain evidence="2">cv. Niubang</strain>
    </source>
</reference>
<sequence>MAGWLVVKGAVCSCLYFSPSLKPGDCGGAVCRLSCLFIVFSFNTDMLSSFYMFQTFKCGPTFALSL</sequence>
<evidence type="ECO:0000313" key="2">
    <source>
        <dbReference type="Proteomes" id="UP001055879"/>
    </source>
</evidence>
<gene>
    <name evidence="1" type="ORF">L6452_13479</name>
</gene>
<proteinExistence type="predicted"/>
<evidence type="ECO:0000313" key="1">
    <source>
        <dbReference type="EMBL" id="KAI3734019.1"/>
    </source>
</evidence>
<organism evidence="1 2">
    <name type="scientific">Arctium lappa</name>
    <name type="common">Greater burdock</name>
    <name type="synonym">Lappa major</name>
    <dbReference type="NCBI Taxonomy" id="4217"/>
    <lineage>
        <taxon>Eukaryota</taxon>
        <taxon>Viridiplantae</taxon>
        <taxon>Streptophyta</taxon>
        <taxon>Embryophyta</taxon>
        <taxon>Tracheophyta</taxon>
        <taxon>Spermatophyta</taxon>
        <taxon>Magnoliopsida</taxon>
        <taxon>eudicotyledons</taxon>
        <taxon>Gunneridae</taxon>
        <taxon>Pentapetalae</taxon>
        <taxon>asterids</taxon>
        <taxon>campanulids</taxon>
        <taxon>Asterales</taxon>
        <taxon>Asteraceae</taxon>
        <taxon>Carduoideae</taxon>
        <taxon>Cardueae</taxon>
        <taxon>Arctiinae</taxon>
        <taxon>Arctium</taxon>
    </lineage>
</organism>
<keyword evidence="2" id="KW-1185">Reference proteome</keyword>
<comment type="caution">
    <text evidence="1">The sequence shown here is derived from an EMBL/GenBank/DDBJ whole genome shotgun (WGS) entry which is preliminary data.</text>
</comment>
<reference evidence="2" key="1">
    <citation type="journal article" date="2022" name="Mol. Ecol. Resour.">
        <title>The genomes of chicory, endive, great burdock and yacon provide insights into Asteraceae palaeo-polyploidization history and plant inulin production.</title>
        <authorList>
            <person name="Fan W."/>
            <person name="Wang S."/>
            <person name="Wang H."/>
            <person name="Wang A."/>
            <person name="Jiang F."/>
            <person name="Liu H."/>
            <person name="Zhao H."/>
            <person name="Xu D."/>
            <person name="Zhang Y."/>
        </authorList>
    </citation>
    <scope>NUCLEOTIDE SEQUENCE [LARGE SCALE GENOMIC DNA]</scope>
    <source>
        <strain evidence="2">cv. Niubang</strain>
    </source>
</reference>
<name>A0ACB9CIA5_ARCLA</name>
<accession>A0ACB9CIA5</accession>
<dbReference type="EMBL" id="CM042050">
    <property type="protein sequence ID" value="KAI3734019.1"/>
    <property type="molecule type" value="Genomic_DNA"/>
</dbReference>
<protein>
    <submittedName>
        <fullName evidence="1">Uncharacterized protein</fullName>
    </submittedName>
</protein>
<dbReference type="Proteomes" id="UP001055879">
    <property type="component" value="Linkage Group LG04"/>
</dbReference>